<keyword evidence="3" id="KW-1185">Reference proteome</keyword>
<organism evidence="2 3">
    <name type="scientific">Zarconia navalis LEGE 11467</name>
    <dbReference type="NCBI Taxonomy" id="1828826"/>
    <lineage>
        <taxon>Bacteria</taxon>
        <taxon>Bacillati</taxon>
        <taxon>Cyanobacteriota</taxon>
        <taxon>Cyanophyceae</taxon>
        <taxon>Oscillatoriophycideae</taxon>
        <taxon>Oscillatoriales</taxon>
        <taxon>Oscillatoriales incertae sedis</taxon>
        <taxon>Zarconia</taxon>
        <taxon>Zarconia navalis</taxon>
    </lineage>
</organism>
<dbReference type="Pfam" id="PF11998">
    <property type="entry name" value="DUF3493"/>
    <property type="match status" value="1"/>
</dbReference>
<keyword evidence="1" id="KW-0812">Transmembrane</keyword>
<feature type="transmembrane region" description="Helical" evidence="1">
    <location>
        <begin position="66"/>
        <end position="86"/>
    </location>
</feature>
<accession>A0A928VZ33</accession>
<dbReference type="RefSeq" id="WP_264321684.1">
    <property type="nucleotide sequence ID" value="NZ_JADEXN010000201.1"/>
</dbReference>
<dbReference type="Proteomes" id="UP000621799">
    <property type="component" value="Unassembled WGS sequence"/>
</dbReference>
<evidence type="ECO:0000313" key="2">
    <source>
        <dbReference type="EMBL" id="MBE9041477.1"/>
    </source>
</evidence>
<evidence type="ECO:0000313" key="3">
    <source>
        <dbReference type="Proteomes" id="UP000621799"/>
    </source>
</evidence>
<proteinExistence type="predicted"/>
<comment type="caution">
    <text evidence="2">The sequence shown here is derived from an EMBL/GenBank/DDBJ whole genome shotgun (WGS) entry which is preliminary data.</text>
</comment>
<reference evidence="2" key="1">
    <citation type="submission" date="2020-10" db="EMBL/GenBank/DDBJ databases">
        <authorList>
            <person name="Castelo-Branco R."/>
            <person name="Eusebio N."/>
            <person name="Adriana R."/>
            <person name="Vieira A."/>
            <person name="Brugerolle De Fraissinette N."/>
            <person name="Rezende De Castro R."/>
            <person name="Schneider M.P."/>
            <person name="Vasconcelos V."/>
            <person name="Leao P.N."/>
        </authorList>
    </citation>
    <scope>NUCLEOTIDE SEQUENCE</scope>
    <source>
        <strain evidence="2">LEGE 11467</strain>
    </source>
</reference>
<dbReference type="EMBL" id="JADEXN010000201">
    <property type="protein sequence ID" value="MBE9041477.1"/>
    <property type="molecule type" value="Genomic_DNA"/>
</dbReference>
<name>A0A928VZ33_9CYAN</name>
<sequence length="95" mass="10606">MSEPPIDPSKAKIDPNSQKYQRLLAEAQAPYRGLRKFVYIAFGASGFIGAIVFLAQLLAWRDVSEAFPNFALQTGIVALTIWLFRLESKSESKSK</sequence>
<evidence type="ECO:0000256" key="1">
    <source>
        <dbReference type="SAM" id="Phobius"/>
    </source>
</evidence>
<keyword evidence="1" id="KW-0472">Membrane</keyword>
<protein>
    <submittedName>
        <fullName evidence="2">DUF3493 domain-containing protein</fullName>
    </submittedName>
</protein>
<dbReference type="AlphaFoldDB" id="A0A928VZ33"/>
<feature type="transmembrane region" description="Helical" evidence="1">
    <location>
        <begin position="37"/>
        <end position="60"/>
    </location>
</feature>
<keyword evidence="1" id="KW-1133">Transmembrane helix</keyword>
<dbReference type="InterPro" id="IPR021883">
    <property type="entry name" value="LPA1-like"/>
</dbReference>
<gene>
    <name evidence="2" type="ORF">IQ235_11860</name>
</gene>